<feature type="non-terminal residue" evidence="2">
    <location>
        <position position="63"/>
    </location>
</feature>
<dbReference type="EMBL" id="JANIIK010000109">
    <property type="protein sequence ID" value="KAJ3598298.1"/>
    <property type="molecule type" value="Genomic_DNA"/>
</dbReference>
<accession>A0A9Q0E1L7</accession>
<gene>
    <name evidence="2" type="ORF">NHX12_001809</name>
</gene>
<evidence type="ECO:0000313" key="3">
    <source>
        <dbReference type="Proteomes" id="UP001148018"/>
    </source>
</evidence>
<evidence type="ECO:0000256" key="1">
    <source>
        <dbReference type="SAM" id="MobiDB-lite"/>
    </source>
</evidence>
<protein>
    <submittedName>
        <fullName evidence="2">Uncharacterized protein</fullName>
    </submittedName>
</protein>
<feature type="compositionally biased region" description="Low complexity" evidence="1">
    <location>
        <begin position="13"/>
        <end position="25"/>
    </location>
</feature>
<sequence>TIIYTSSWRKDSPASPSTSGISPPITGKLAENCTNHMLICPLHPVHLPPPSPAPPPSLSSINN</sequence>
<reference evidence="2" key="1">
    <citation type="submission" date="2022-07" db="EMBL/GenBank/DDBJ databases">
        <title>Chromosome-level genome of Muraenolepis orangiensis.</title>
        <authorList>
            <person name="Kim J."/>
        </authorList>
    </citation>
    <scope>NUCLEOTIDE SEQUENCE</scope>
    <source>
        <strain evidence="2">KU_S4_2022</strain>
        <tissue evidence="2">Muscle</tissue>
    </source>
</reference>
<proteinExistence type="predicted"/>
<feature type="region of interest" description="Disordered" evidence="1">
    <location>
        <begin position="1"/>
        <end position="25"/>
    </location>
</feature>
<keyword evidence="3" id="KW-1185">Reference proteome</keyword>
<dbReference type="Proteomes" id="UP001148018">
    <property type="component" value="Unassembled WGS sequence"/>
</dbReference>
<dbReference type="AlphaFoldDB" id="A0A9Q0E1L7"/>
<evidence type="ECO:0000313" key="2">
    <source>
        <dbReference type="EMBL" id="KAJ3598298.1"/>
    </source>
</evidence>
<name>A0A9Q0E1L7_9TELE</name>
<organism evidence="2 3">
    <name type="scientific">Muraenolepis orangiensis</name>
    <name type="common">Patagonian moray cod</name>
    <dbReference type="NCBI Taxonomy" id="630683"/>
    <lineage>
        <taxon>Eukaryota</taxon>
        <taxon>Metazoa</taxon>
        <taxon>Chordata</taxon>
        <taxon>Craniata</taxon>
        <taxon>Vertebrata</taxon>
        <taxon>Euteleostomi</taxon>
        <taxon>Actinopterygii</taxon>
        <taxon>Neopterygii</taxon>
        <taxon>Teleostei</taxon>
        <taxon>Neoteleostei</taxon>
        <taxon>Acanthomorphata</taxon>
        <taxon>Zeiogadaria</taxon>
        <taxon>Gadariae</taxon>
        <taxon>Gadiformes</taxon>
        <taxon>Muraenolepidoidei</taxon>
        <taxon>Muraenolepididae</taxon>
        <taxon>Muraenolepis</taxon>
    </lineage>
</organism>
<comment type="caution">
    <text evidence="2">The sequence shown here is derived from an EMBL/GenBank/DDBJ whole genome shotgun (WGS) entry which is preliminary data.</text>
</comment>
<feature type="non-terminal residue" evidence="2">
    <location>
        <position position="1"/>
    </location>
</feature>